<gene>
    <name evidence="2" type="ORF">GXW79_11650</name>
</gene>
<keyword evidence="3" id="KW-1185">Reference proteome</keyword>
<reference evidence="2" key="1">
    <citation type="submission" date="2020-01" db="EMBL/GenBank/DDBJ databases">
        <authorList>
            <person name="Rat A."/>
        </authorList>
    </citation>
    <scope>NUCLEOTIDE SEQUENCE</scope>
    <source>
        <strain evidence="2">LMG 28251</strain>
    </source>
</reference>
<evidence type="ECO:0000313" key="3">
    <source>
        <dbReference type="Proteomes" id="UP001196068"/>
    </source>
</evidence>
<dbReference type="InterPro" id="IPR031321">
    <property type="entry name" value="UCP012641"/>
</dbReference>
<dbReference type="Pfam" id="PF10005">
    <property type="entry name" value="Zn_ribbon_DZR_6"/>
    <property type="match status" value="1"/>
</dbReference>
<organism evidence="2 3">
    <name type="scientific">Plastoroseomonas arctica</name>
    <dbReference type="NCBI Taxonomy" id="1509237"/>
    <lineage>
        <taxon>Bacteria</taxon>
        <taxon>Pseudomonadati</taxon>
        <taxon>Pseudomonadota</taxon>
        <taxon>Alphaproteobacteria</taxon>
        <taxon>Acetobacterales</taxon>
        <taxon>Acetobacteraceae</taxon>
        <taxon>Plastoroseomonas</taxon>
    </lineage>
</organism>
<accession>A0AAF1K4W3</accession>
<dbReference type="Pfam" id="PF15887">
    <property type="entry name" value="Peptidase_Mx"/>
    <property type="match status" value="1"/>
</dbReference>
<dbReference type="RefSeq" id="WP_211874569.1">
    <property type="nucleotide sequence ID" value="NZ_JAAEDH010000012.1"/>
</dbReference>
<dbReference type="AlphaFoldDB" id="A0AAF1K4W3"/>
<dbReference type="PIRSF" id="PIRSF012641">
    <property type="entry name" value="UCP012641"/>
    <property type="match status" value="1"/>
</dbReference>
<sequence>MRLFACPTCAQPVYFENSACVACGTALAYQPDDNAFHAIEPSRLVCENAGLAACNWFVPEGTTDAYCRSCRHNQTIPNLDDPAHLADWRKIQEAQRRAMYSFLRLDLPMPTRIEDAVNGLAFNILADTAEPVMTSHDDGLITLALSEADDTERTRRRSAMGEPYRTILGHFRHESGHYFWDRLVRDNPDQLARCRELFGDDSEDYDAALKRHYEQGPPPDWQGDFVSSYATSHAWEDFAETWAHYLHIVDTLEMAQSFGIGIHPDADDSGALTTSAVFDPYAETKIQRVIAAWVPLTAAMNSLNRCMGAPDLYPFVLSPSVVQKLAFIQALVHGPRNPV</sequence>
<proteinExistence type="predicted"/>
<reference evidence="2" key="2">
    <citation type="journal article" date="2021" name="Syst. Appl. Microbiol.">
        <title>Roseomonas hellenica sp. nov., isolated from roots of wild-growing Alkanna tinctoria.</title>
        <authorList>
            <person name="Rat A."/>
            <person name="Naranjo H.D."/>
            <person name="Lebbe L."/>
            <person name="Cnockaert M."/>
            <person name="Krigas N."/>
            <person name="Grigoriadou K."/>
            <person name="Maloupa E."/>
            <person name="Willems A."/>
        </authorList>
    </citation>
    <scope>NUCLEOTIDE SEQUENCE</scope>
    <source>
        <strain evidence="2">LMG 28251</strain>
    </source>
</reference>
<dbReference type="Proteomes" id="UP001196068">
    <property type="component" value="Unassembled WGS sequence"/>
</dbReference>
<evidence type="ECO:0000259" key="1">
    <source>
        <dbReference type="Pfam" id="PF10005"/>
    </source>
</evidence>
<dbReference type="Gene3D" id="3.40.390.70">
    <property type="match status" value="1"/>
</dbReference>
<feature type="domain" description="Zinc-ribbon" evidence="1">
    <location>
        <begin position="3"/>
        <end position="80"/>
    </location>
</feature>
<dbReference type="InterPro" id="IPR011201">
    <property type="entry name" value="Zinc-ribbon_6_bact"/>
</dbReference>
<evidence type="ECO:0000313" key="2">
    <source>
        <dbReference type="EMBL" id="MBR0655730.1"/>
    </source>
</evidence>
<dbReference type="EMBL" id="JAAEDH010000012">
    <property type="protein sequence ID" value="MBR0655730.1"/>
    <property type="molecule type" value="Genomic_DNA"/>
</dbReference>
<protein>
    <recommendedName>
        <fullName evidence="1">Zinc-ribbon domain-containing protein</fullName>
    </recommendedName>
</protein>
<comment type="caution">
    <text evidence="2">The sequence shown here is derived from an EMBL/GenBank/DDBJ whole genome shotgun (WGS) entry which is preliminary data.</text>
</comment>
<name>A0AAF1K4W3_9PROT</name>